<dbReference type="EMBL" id="SNSC02000030">
    <property type="protein sequence ID" value="TID13003.1"/>
    <property type="molecule type" value="Genomic_DNA"/>
</dbReference>
<comment type="caution">
    <text evidence="1">The sequence shown here is derived from an EMBL/GenBank/DDBJ whole genome shotgun (WGS) entry which is preliminary data.</text>
</comment>
<evidence type="ECO:0000313" key="2">
    <source>
        <dbReference type="Proteomes" id="UP000298493"/>
    </source>
</evidence>
<dbReference type="AlphaFoldDB" id="A0A4Z1NR93"/>
<evidence type="ECO:0000313" key="1">
    <source>
        <dbReference type="EMBL" id="TID13003.1"/>
    </source>
</evidence>
<accession>A0A4Z1NR93</accession>
<organism evidence="1 2">
    <name type="scientific">Venturia nashicola</name>
    <dbReference type="NCBI Taxonomy" id="86259"/>
    <lineage>
        <taxon>Eukaryota</taxon>
        <taxon>Fungi</taxon>
        <taxon>Dikarya</taxon>
        <taxon>Ascomycota</taxon>
        <taxon>Pezizomycotina</taxon>
        <taxon>Dothideomycetes</taxon>
        <taxon>Pleosporomycetidae</taxon>
        <taxon>Venturiales</taxon>
        <taxon>Venturiaceae</taxon>
        <taxon>Venturia</taxon>
    </lineage>
</organism>
<dbReference type="GO" id="GO:0016301">
    <property type="term" value="F:kinase activity"/>
    <property type="evidence" value="ECO:0007669"/>
    <property type="project" value="UniProtKB-KW"/>
</dbReference>
<keyword evidence="1" id="KW-0808">Transferase</keyword>
<keyword evidence="1" id="KW-0418">Kinase</keyword>
<dbReference type="OrthoDB" id="3552169at2759"/>
<dbReference type="Proteomes" id="UP000298493">
    <property type="component" value="Unassembled WGS sequence"/>
</dbReference>
<proteinExistence type="predicted"/>
<keyword evidence="2" id="KW-1185">Reference proteome</keyword>
<reference evidence="1 2" key="1">
    <citation type="submission" date="2019-04" db="EMBL/GenBank/DDBJ databases">
        <title>High contiguity whole genome sequence and gene annotation resource for two Venturia nashicola isolates.</title>
        <authorList>
            <person name="Prokchorchik M."/>
            <person name="Won K."/>
            <person name="Lee Y."/>
            <person name="Choi E.D."/>
            <person name="Segonzac C."/>
            <person name="Sohn K.H."/>
        </authorList>
    </citation>
    <scope>NUCLEOTIDE SEQUENCE [LARGE SCALE GENOMIC DNA]</scope>
    <source>
        <strain evidence="1 2">PRI2</strain>
    </source>
</reference>
<protein>
    <submittedName>
        <fullName evidence="1">Glycerol kinase</fullName>
    </submittedName>
</protein>
<name>A0A4Z1NR93_9PEZI</name>
<gene>
    <name evidence="1" type="ORF">E6O75_ATG10142</name>
</gene>
<sequence>MTSIQNKTETQLRDERIEANTKIIGGDLDYRFDLIGSGDPSFFQIVVKKELAHKSESLTHTRFCKGSEQAWDELDRLLGAWARQRQSGQDMTEEERLDIFGNGLYVKDDENLRRFETSLEAIEKKDEQD</sequence>